<reference evidence="1 2" key="1">
    <citation type="submission" date="2023-12" db="EMBL/GenBank/DDBJ databases">
        <title>Pseudomonas machongensis sp. nov., isolated from wilted pepper plants (Capsicum annuum).</title>
        <authorList>
            <person name="Qiu M."/>
            <person name="Li Y."/>
            <person name="Liu Q."/>
            <person name="Zhang X."/>
            <person name="Huang Y."/>
            <person name="Guo R."/>
            <person name="Hu M."/>
            <person name="Zhou J."/>
            <person name="Zhou X."/>
        </authorList>
    </citation>
    <scope>NUCLEOTIDE SEQUENCE [LARGE SCALE GENOMIC DNA]</scope>
    <source>
        <strain evidence="1 2">MH2</strain>
    </source>
</reference>
<name>A0ABU5VEI1_9PSED</name>
<organism evidence="1 2">
    <name type="scientific">Pseudomonas machongensis</name>
    <dbReference type="NCBI Taxonomy" id="3110229"/>
    <lineage>
        <taxon>Bacteria</taxon>
        <taxon>Pseudomonadati</taxon>
        <taxon>Pseudomonadota</taxon>
        <taxon>Gammaproteobacteria</taxon>
        <taxon>Pseudomonadales</taxon>
        <taxon>Pseudomonadaceae</taxon>
        <taxon>Pseudomonas</taxon>
    </lineage>
</organism>
<protein>
    <submittedName>
        <fullName evidence="1">Uncharacterized protein</fullName>
    </submittedName>
</protein>
<comment type="caution">
    <text evidence="1">The sequence shown here is derived from an EMBL/GenBank/DDBJ whole genome shotgun (WGS) entry which is preliminary data.</text>
</comment>
<gene>
    <name evidence="1" type="ORF">VA602_07485</name>
</gene>
<dbReference type="EMBL" id="JAYFUI010000075">
    <property type="protein sequence ID" value="MEA5671183.1"/>
    <property type="molecule type" value="Genomic_DNA"/>
</dbReference>
<proteinExistence type="predicted"/>
<dbReference type="RefSeq" id="WP_323452887.1">
    <property type="nucleotide sequence ID" value="NZ_JAYFUI010000075.1"/>
</dbReference>
<evidence type="ECO:0000313" key="1">
    <source>
        <dbReference type="EMBL" id="MEA5671183.1"/>
    </source>
</evidence>
<keyword evidence="2" id="KW-1185">Reference proteome</keyword>
<sequence length="269" mass="27661">MAGTVELIVGYVDKAAGTGAAGTSLIDQYNSDKEGFALVNQSTQTVATVAGVTSMVKLTAGFTPFLSVTTNTLAATTVFVKITAEYRTEQPFNTGDVISLVGNVAGVVGGIALLAGFGPAAALFTAVGIGANVSGIITSDVRNNLYQALVKPVWEQYFSANPQASYPDYWVAPDLKLATLAELGAYYADRIATSHWDPATGAVSLSSDSRSVYDEGAAAGGGGGGYVEGGSSGTAPVVYPDLPDAWIDIGPIEIVNPGDVYLGSDQYHR</sequence>
<evidence type="ECO:0000313" key="2">
    <source>
        <dbReference type="Proteomes" id="UP001302573"/>
    </source>
</evidence>
<dbReference type="Proteomes" id="UP001302573">
    <property type="component" value="Unassembled WGS sequence"/>
</dbReference>
<accession>A0ABU5VEI1</accession>